<sequence length="223" mass="24916">MAHSLRLLVIGLLLACSACGATNDPVASDPFPSATLPTDPLATEGSTGSTSTAELTDQVLFDRPWVVEEGVWFLTARGYPRFRGGQTSRVLNTTEPGRIVINAPALYGKYAVRIETHTERPPIPEWCEDVVEVSLEVRRAIWMGSFESFSRSWRLPAGDYRVRYCATGLDLAAAETAEDEFDGNDYRLYSGRQLFQLWQAPYDEERDIRIGSDYVRSQLSPED</sequence>
<evidence type="ECO:0000313" key="3">
    <source>
        <dbReference type="EMBL" id="KAA1416775.1"/>
    </source>
</evidence>
<keyword evidence="4" id="KW-1185">Reference proteome</keyword>
<gene>
    <name evidence="3" type="ORF">F0U44_16395</name>
</gene>
<reference evidence="3 4" key="2">
    <citation type="submission" date="2019-09" db="EMBL/GenBank/DDBJ databases">
        <authorList>
            <person name="Jin C."/>
        </authorList>
    </citation>
    <scope>NUCLEOTIDE SEQUENCE [LARGE SCALE GENOMIC DNA]</scope>
    <source>
        <strain evidence="3 4">BN130099</strain>
    </source>
</reference>
<feature type="signal peptide" evidence="2">
    <location>
        <begin position="1"/>
        <end position="20"/>
    </location>
</feature>
<accession>A0A5B1L879</accession>
<dbReference type="Proteomes" id="UP000325003">
    <property type="component" value="Unassembled WGS sequence"/>
</dbReference>
<evidence type="ECO:0000313" key="4">
    <source>
        <dbReference type="Proteomes" id="UP000325003"/>
    </source>
</evidence>
<reference evidence="3 4" key="1">
    <citation type="submission" date="2019-09" db="EMBL/GenBank/DDBJ databases">
        <title>Nocardioides panacisoli sp. nov., isolated from the soil of a ginseng field.</title>
        <authorList>
            <person name="Cho C."/>
        </authorList>
    </citation>
    <scope>NUCLEOTIDE SEQUENCE [LARGE SCALE GENOMIC DNA]</scope>
    <source>
        <strain evidence="3 4">BN130099</strain>
    </source>
</reference>
<feature type="region of interest" description="Disordered" evidence="1">
    <location>
        <begin position="27"/>
        <end position="53"/>
    </location>
</feature>
<evidence type="ECO:0000256" key="2">
    <source>
        <dbReference type="SAM" id="SignalP"/>
    </source>
</evidence>
<evidence type="ECO:0008006" key="5">
    <source>
        <dbReference type="Google" id="ProtNLM"/>
    </source>
</evidence>
<feature type="compositionally biased region" description="Low complexity" evidence="1">
    <location>
        <begin position="41"/>
        <end position="53"/>
    </location>
</feature>
<evidence type="ECO:0000256" key="1">
    <source>
        <dbReference type="SAM" id="MobiDB-lite"/>
    </source>
</evidence>
<organism evidence="3 4">
    <name type="scientific">Nocardioides humilatus</name>
    <dbReference type="NCBI Taxonomy" id="2607660"/>
    <lineage>
        <taxon>Bacteria</taxon>
        <taxon>Bacillati</taxon>
        <taxon>Actinomycetota</taxon>
        <taxon>Actinomycetes</taxon>
        <taxon>Propionibacteriales</taxon>
        <taxon>Nocardioidaceae</taxon>
        <taxon>Nocardioides</taxon>
    </lineage>
</organism>
<dbReference type="EMBL" id="VUJV01000006">
    <property type="protein sequence ID" value="KAA1416775.1"/>
    <property type="molecule type" value="Genomic_DNA"/>
</dbReference>
<comment type="caution">
    <text evidence="3">The sequence shown here is derived from an EMBL/GenBank/DDBJ whole genome shotgun (WGS) entry which is preliminary data.</text>
</comment>
<proteinExistence type="predicted"/>
<protein>
    <recommendedName>
        <fullName evidence="5">Lipoprotein</fullName>
    </recommendedName>
</protein>
<dbReference type="AlphaFoldDB" id="A0A5B1L879"/>
<feature type="chain" id="PRO_5039027305" description="Lipoprotein" evidence="2">
    <location>
        <begin position="21"/>
        <end position="223"/>
    </location>
</feature>
<dbReference type="RefSeq" id="WP_149729445.1">
    <property type="nucleotide sequence ID" value="NZ_VUJV01000006.1"/>
</dbReference>
<keyword evidence="2" id="KW-0732">Signal</keyword>
<name>A0A5B1L879_9ACTN</name>